<sequence>MTVIRRKYHKANLGIMALEQRMMFDGAAVVDAAHAAADAAAKALIPVVTAPTLVREADPSKDGGKKEVAFVDTSVSAYKTLEAGIGAGIEIVEISGGQSGLAQMAAWAESHSGFDAIHVLSHGAEGALYVGSDVVTDTSLSTAVVQAELDEIGHALKAGGDLLVYGCEIAKGADGQKFIDDLAARTGADVSASTDKTGASVQGGNWTLEYTVGNVAAASFYFENYDSLLVTTTFSGTLTNSVTFNRPWTPFDIAVAADPGTTLYAPSEVFTGGQISQTSPTTYNYTAATFVPSVTGTYSIKVTDAAIIGYSFDPTDVFMSVYGGSFDSAHPLVNLLWANDDTTTSVDYKSSIQNVTLTSGTSYVVIMTAYDSGVTGTYTFAIIGPGSGTWTSGTVAAPSGPTVTDAKISITSTPTGTSSTYKVGDTVTARWDDSASGDNQSGITGVTMDFSAFGGGSTVTATNDGSGHWTASYQIASGSIDGTNKNVSVTATNGSGSTTTADTTNLKVDNQAPTITAAKISISGATGTGGAFKVGDTVSASWNATGDGNSDIAASGVNMDFSAFGGGTVAATNSSGTWTATYTIVDGSIDGTNKNVSVTGTDDAGNSTSFTGTNNKIVDNIKPTVTTAKISVSGATGTGGAFKVGDTVTASWDNSGTGDNNADTISSATVDFSQFGGGAAVAATNSSGTWTATYVIASGSIDTTNRNVSVTATDNAGNATTTAGTNNKTVDNQPPTVTAAKIAVSGASGTGGAFKIGDTVTATWNNSGSGDNNADTISGVTMDFSQFGGGSAVTATNSGGTWTATYSVVSGSINGTTNRNISVTATDNAGNTTTTAGTGNKTVDNVLPVITSVALNTSTYKIGDTVTATITVSSDSDSYTLTGGSATIAGFTFGNLTKTAATTYTATYTVQSGDTDLISGSPTVNVVLVDGRGNASSAYTTTVSNAPITINAHAPTDVALSNSSVSTTGGTNAVVGNLSSTDATTGETFSYALVAGAGSTDNASFNISSGNLRANDPNALGAGTYSVRVRSTDAAGNTFDKVLSVTAVAGASVASPTVNEDTDSGAISITKGNAETYYKITGITGGTLYSDAAYTQAINNGDFVAQGGGGGNGTTTNVYFRPTANRNSANGGNGSFVLQASSSNADAGLTGPQVTGTVTLTPVADTPSVSNPTIAEDATSQAITITRSANDGAETTHYKVTGITGGTLYSDAGLTTQINSNDFVASGGATTTVYFKPTANWNSTKDGNASFVVQASSSNANGGLGGSTATSTIIVTPVADTPSVASPTVNEDTDTGAIAITRAAGDGSETSHYKITGITGGTLYSDAGYTTQINNGDFIASAGGTTNVYFRPTANRNTTTGGNGSFTVQASKSNADAGLGGSTVISTVALTPIADTPSVTNANTTPSTQTSSGLVLSRAVVDGTEVTYFKITGITNGNLFKTDGTTQINNGDFITFAEGNAGLKFMPTGGGDGSFTAQASTSNANGGLGGSTINATIAVGAAVANATVNEDTDTGAVAITKGGSETYYKVTGITGGTLYRDAAFTQAINSGDFIAQGGGGGNGTTTNVYFRPTANRNSTTGGNGSFTVQASGSNADAGLTGNQISSTITLTPIADTPSVTNATTAPNTQSASGLVLSRATVDGAEVTYFKITGITGGNLYKNDGTTQIANGTFLTFAEGNAGLKFTPSNGSTSGSFVAQASTSNANGGLGGSTVTANIVVNSAPVAAGGALTPPGGQVGAAYTFAIPNGTFTDPDAGDTLSYSASGLPTGLTINATTGAISGNPSAAGTASVTITATDSHGATATKTGSITIQAAPAPAPAPAPTPAPTPTVEPTPAPKVDPLGDPNSKDKGADGLRTVVRDTGSGTGSGTGTGLGTGTGFGPTVSFATITIPTVTTPTANDAPAAGARTTQSAGQVSAQAAATGIAPASVTIIPAVTTIAAPNAFQVAVASKPAGAGDALVVNAPLKDAFVVDGRISVTVPHDAFADTKANATVTLAAQQLNGAALPSWMSFNPQTGTFEGTPPPGFKGEVVVKVVARDNDGREAVQTFKIVVGEGNQGRTEPGQGAPQGQGQDGRDRTGDTGSGTKHASAKPMGKISLSEQLRAMSKEGRLAKQAALFSNLKTGGKAA</sequence>
<feature type="domain" description="Dystroglycan-type cadherin-like" evidence="2">
    <location>
        <begin position="1730"/>
        <end position="1819"/>
    </location>
</feature>
<feature type="region of interest" description="Disordered" evidence="1">
    <location>
        <begin position="1815"/>
        <end position="1879"/>
    </location>
</feature>
<feature type="compositionally biased region" description="Pro residues" evidence="1">
    <location>
        <begin position="1817"/>
        <end position="1839"/>
    </location>
</feature>
<feature type="compositionally biased region" description="Gly residues" evidence="1">
    <location>
        <begin position="1865"/>
        <end position="1879"/>
    </location>
</feature>
<dbReference type="SUPFAM" id="SSF49313">
    <property type="entry name" value="Cadherin-like"/>
    <property type="match status" value="2"/>
</dbReference>
<dbReference type="InterPro" id="IPR025592">
    <property type="entry name" value="DUF4347"/>
</dbReference>
<organism evidence="3 4">
    <name type="scientific">Paramagnetospirillum magneticum (strain ATCC 700264 / AMB-1)</name>
    <name type="common">Magnetospirillum magneticum</name>
    <dbReference type="NCBI Taxonomy" id="342108"/>
    <lineage>
        <taxon>Bacteria</taxon>
        <taxon>Pseudomonadati</taxon>
        <taxon>Pseudomonadota</taxon>
        <taxon>Alphaproteobacteria</taxon>
        <taxon>Rhodospirillales</taxon>
        <taxon>Magnetospirillaceae</taxon>
        <taxon>Paramagnetospirillum</taxon>
    </lineage>
</organism>
<reference evidence="3 4" key="1">
    <citation type="journal article" date="2005" name="DNA Res.">
        <title>Complete genome sequence of the facultative anaerobic magnetotactic bacterium Magnetospirillum sp. strain AMB-1.</title>
        <authorList>
            <person name="Matsunaga T."/>
            <person name="Okamura Y."/>
            <person name="Fukuda Y."/>
            <person name="Wahyudi A.T."/>
            <person name="Murase Y."/>
            <person name="Takeyama H."/>
        </authorList>
    </citation>
    <scope>NUCLEOTIDE SEQUENCE [LARGE SCALE GENOMIC DNA]</scope>
    <source>
        <strain evidence="4">ATCC 700264 / AMB-1</strain>
    </source>
</reference>
<dbReference type="Pfam" id="PF14252">
    <property type="entry name" value="DUF4347"/>
    <property type="match status" value="1"/>
</dbReference>
<dbReference type="GO" id="GO:0016020">
    <property type="term" value="C:membrane"/>
    <property type="evidence" value="ECO:0007669"/>
    <property type="project" value="InterPro"/>
</dbReference>
<dbReference type="InterPro" id="IPR013783">
    <property type="entry name" value="Ig-like_fold"/>
</dbReference>
<dbReference type="SMART" id="SM00736">
    <property type="entry name" value="CADG"/>
    <property type="match status" value="2"/>
</dbReference>
<dbReference type="HOGENOM" id="CLU_236395_0_0_5"/>
<accession>Q2W882</accession>
<dbReference type="OrthoDB" id="7291707at2"/>
<feature type="domain" description="Dystroglycan-type cadherin-like" evidence="2">
    <location>
        <begin position="1962"/>
        <end position="2061"/>
    </location>
</feature>
<evidence type="ECO:0000259" key="2">
    <source>
        <dbReference type="SMART" id="SM00736"/>
    </source>
</evidence>
<protein>
    <submittedName>
        <fullName evidence="3">Autotransporter adhesin</fullName>
    </submittedName>
</protein>
<dbReference type="STRING" id="342108.amb1139"/>
<dbReference type="KEGG" id="mag:amb1139"/>
<dbReference type="GO" id="GO:0005509">
    <property type="term" value="F:calcium ion binding"/>
    <property type="evidence" value="ECO:0007669"/>
    <property type="project" value="InterPro"/>
</dbReference>
<dbReference type="Pfam" id="PF05345">
    <property type="entry name" value="He_PIG"/>
    <property type="match status" value="2"/>
</dbReference>
<keyword evidence="4" id="KW-1185">Reference proteome</keyword>
<dbReference type="Gene3D" id="2.60.40.10">
    <property type="entry name" value="Immunoglobulins"/>
    <property type="match status" value="2"/>
</dbReference>
<gene>
    <name evidence="3" type="ordered locus">amb1139</name>
</gene>
<proteinExistence type="predicted"/>
<dbReference type="Proteomes" id="UP000007058">
    <property type="component" value="Chromosome"/>
</dbReference>
<dbReference type="InterPro" id="IPR006644">
    <property type="entry name" value="Cadg"/>
</dbReference>
<evidence type="ECO:0000256" key="1">
    <source>
        <dbReference type="SAM" id="MobiDB-lite"/>
    </source>
</evidence>
<feature type="region of interest" description="Disordered" evidence="1">
    <location>
        <begin position="2054"/>
        <end position="2098"/>
    </location>
</feature>
<name>Q2W882_PARM1</name>
<evidence type="ECO:0000313" key="3">
    <source>
        <dbReference type="EMBL" id="BAE49943.1"/>
    </source>
</evidence>
<evidence type="ECO:0000313" key="4">
    <source>
        <dbReference type="Proteomes" id="UP000007058"/>
    </source>
</evidence>
<dbReference type="InterPro" id="IPR015919">
    <property type="entry name" value="Cadherin-like_sf"/>
</dbReference>
<dbReference type="EMBL" id="AP007255">
    <property type="protein sequence ID" value="BAE49943.1"/>
    <property type="molecule type" value="Genomic_DNA"/>
</dbReference>